<feature type="domain" description="Sigma-54 factor interaction" evidence="6">
    <location>
        <begin position="192"/>
        <end position="421"/>
    </location>
</feature>
<dbReference type="InterPro" id="IPR009057">
    <property type="entry name" value="Homeodomain-like_sf"/>
</dbReference>
<dbReference type="InterPro" id="IPR030828">
    <property type="entry name" value="HTH_TyrR"/>
</dbReference>
<gene>
    <name evidence="9" type="ORF">GCA01S_004_00760</name>
</gene>
<keyword evidence="5" id="KW-0175">Coiled coil</keyword>
<dbReference type="Gene3D" id="3.40.50.300">
    <property type="entry name" value="P-loop containing nucleotide triphosphate hydrolases"/>
    <property type="match status" value="1"/>
</dbReference>
<dbReference type="RefSeq" id="WP_226911512.1">
    <property type="nucleotide sequence ID" value="NZ_BAWO01000004.1"/>
</dbReference>
<dbReference type="SUPFAM" id="SSF55785">
    <property type="entry name" value="PYP-like sensor domain (PAS domain)"/>
    <property type="match status" value="1"/>
</dbReference>
<dbReference type="PROSITE" id="PS50045">
    <property type="entry name" value="SIGMA54_INTERACT_4"/>
    <property type="match status" value="1"/>
</dbReference>
<accession>A0A023DBX3</accession>
<dbReference type="CDD" id="cd00130">
    <property type="entry name" value="PAS"/>
    <property type="match status" value="1"/>
</dbReference>
<dbReference type="GO" id="GO:0005524">
    <property type="term" value="F:ATP binding"/>
    <property type="evidence" value="ECO:0007669"/>
    <property type="project" value="UniProtKB-KW"/>
</dbReference>
<dbReference type="SUPFAM" id="SSF46689">
    <property type="entry name" value="Homeodomain-like"/>
    <property type="match status" value="1"/>
</dbReference>
<dbReference type="Pfam" id="PF18024">
    <property type="entry name" value="HTH_50"/>
    <property type="match status" value="1"/>
</dbReference>
<dbReference type="PROSITE" id="PS50112">
    <property type="entry name" value="PAS"/>
    <property type="match status" value="1"/>
</dbReference>
<dbReference type="InterPro" id="IPR025943">
    <property type="entry name" value="Sigma_54_int_dom_ATP-bd_2"/>
</dbReference>
<organism evidence="9 10">
    <name type="scientific">Parageobacillus caldoxylosilyticus NBRC 107762</name>
    <dbReference type="NCBI Taxonomy" id="1220594"/>
    <lineage>
        <taxon>Bacteria</taxon>
        <taxon>Bacillati</taxon>
        <taxon>Bacillota</taxon>
        <taxon>Bacilli</taxon>
        <taxon>Bacillales</taxon>
        <taxon>Anoxybacillaceae</taxon>
        <taxon>Saccharococcus</taxon>
    </lineage>
</organism>
<dbReference type="PROSITE" id="PS50113">
    <property type="entry name" value="PAC"/>
    <property type="match status" value="1"/>
</dbReference>
<reference evidence="9 10" key="1">
    <citation type="submission" date="2014-04" db="EMBL/GenBank/DDBJ databases">
        <title>Whole genome shotgun sequence of Geobacillus caldoxylosilyticus NBRC 107762.</title>
        <authorList>
            <person name="Hosoyama A."/>
            <person name="Hosoyama Y."/>
            <person name="Katano-Makiyama Y."/>
            <person name="Tsuchikane K."/>
            <person name="Ohji S."/>
            <person name="Ichikawa N."/>
            <person name="Yamazoe A."/>
            <person name="Fujita N."/>
        </authorList>
    </citation>
    <scope>NUCLEOTIDE SEQUENCE [LARGE SCALE GENOMIC DNA]</scope>
    <source>
        <strain evidence="9 10">NBRC 107762</strain>
    </source>
</reference>
<dbReference type="InterPro" id="IPR025662">
    <property type="entry name" value="Sigma_54_int_dom_ATP-bd_1"/>
</dbReference>
<dbReference type="InterPro" id="IPR058031">
    <property type="entry name" value="AAA_lid_NorR"/>
</dbReference>
<dbReference type="FunFam" id="3.40.50.300:FF:000006">
    <property type="entry name" value="DNA-binding transcriptional regulator NtrC"/>
    <property type="match status" value="1"/>
</dbReference>
<dbReference type="Pfam" id="PF00989">
    <property type="entry name" value="PAS"/>
    <property type="match status" value="1"/>
</dbReference>
<evidence type="ECO:0000256" key="2">
    <source>
        <dbReference type="ARBA" id="ARBA00022797"/>
    </source>
</evidence>
<dbReference type="SUPFAM" id="SSF52540">
    <property type="entry name" value="P-loop containing nucleoside triphosphate hydrolases"/>
    <property type="match status" value="1"/>
</dbReference>
<dbReference type="GO" id="GO:0006355">
    <property type="term" value="P:regulation of DNA-templated transcription"/>
    <property type="evidence" value="ECO:0007669"/>
    <property type="project" value="InterPro"/>
</dbReference>
<keyword evidence="1" id="KW-0547">Nucleotide-binding</keyword>
<evidence type="ECO:0000313" key="10">
    <source>
        <dbReference type="Proteomes" id="UP000023561"/>
    </source>
</evidence>
<feature type="domain" description="PAC" evidence="8">
    <location>
        <begin position="114"/>
        <end position="165"/>
    </location>
</feature>
<dbReference type="InterPro" id="IPR013767">
    <property type="entry name" value="PAS_fold"/>
</dbReference>
<dbReference type="Gene3D" id="1.10.10.60">
    <property type="entry name" value="Homeodomain-like"/>
    <property type="match status" value="1"/>
</dbReference>
<evidence type="ECO:0000259" key="7">
    <source>
        <dbReference type="PROSITE" id="PS50112"/>
    </source>
</evidence>
<dbReference type="CDD" id="cd00009">
    <property type="entry name" value="AAA"/>
    <property type="match status" value="1"/>
</dbReference>
<evidence type="ECO:0000256" key="3">
    <source>
        <dbReference type="ARBA" id="ARBA00022840"/>
    </source>
</evidence>
<protein>
    <recommendedName>
        <fullName evidence="4">HTH-type transcriptional regulatory protein TyrR</fullName>
    </recommendedName>
</protein>
<evidence type="ECO:0000256" key="4">
    <source>
        <dbReference type="ARBA" id="ARBA00029500"/>
    </source>
</evidence>
<dbReference type="EMBL" id="BAWO01000004">
    <property type="protein sequence ID" value="GAJ38476.1"/>
    <property type="molecule type" value="Genomic_DNA"/>
</dbReference>
<dbReference type="GO" id="GO:0003677">
    <property type="term" value="F:DNA binding"/>
    <property type="evidence" value="ECO:0007669"/>
    <property type="project" value="UniProtKB-KW"/>
</dbReference>
<keyword evidence="2" id="KW-0058">Aromatic hydrocarbons catabolism</keyword>
<dbReference type="InterPro" id="IPR000700">
    <property type="entry name" value="PAS-assoc_C"/>
</dbReference>
<dbReference type="InterPro" id="IPR002078">
    <property type="entry name" value="Sigma_54_int"/>
</dbReference>
<evidence type="ECO:0000256" key="5">
    <source>
        <dbReference type="SAM" id="Coils"/>
    </source>
</evidence>
<dbReference type="InterPro" id="IPR000014">
    <property type="entry name" value="PAS"/>
</dbReference>
<dbReference type="NCBIfam" id="TIGR00229">
    <property type="entry name" value="sensory_box"/>
    <property type="match status" value="1"/>
</dbReference>
<dbReference type="AlphaFoldDB" id="A0A023DBX3"/>
<evidence type="ECO:0000313" key="9">
    <source>
        <dbReference type="EMBL" id="GAJ38476.1"/>
    </source>
</evidence>
<keyword evidence="3" id="KW-0067">ATP-binding</keyword>
<evidence type="ECO:0000259" key="6">
    <source>
        <dbReference type="PROSITE" id="PS50045"/>
    </source>
</evidence>
<dbReference type="Gene3D" id="3.30.450.20">
    <property type="entry name" value="PAS domain"/>
    <property type="match status" value="1"/>
</dbReference>
<feature type="domain" description="PAS" evidence="7">
    <location>
        <begin position="47"/>
        <end position="94"/>
    </location>
</feature>
<proteinExistence type="predicted"/>
<dbReference type="SMART" id="SM00382">
    <property type="entry name" value="AAA"/>
    <property type="match status" value="1"/>
</dbReference>
<dbReference type="PROSITE" id="PS00676">
    <property type="entry name" value="SIGMA54_INTERACT_2"/>
    <property type="match status" value="1"/>
</dbReference>
<sequence>MMKKVIRQFIILLKKGGVIIKNLLTDPEKLQKHIQKLNTELKELREKIKLYEEAINASYDPIFIADKNGYGIKMNEAYTRVTGITEDKLIGRHLKDVVREGIISESVSLKVLKEKKRVTIIQNANGKELLVTGNPVFDENGDVSYVVTNLRDISTLKNLEKELNQTKALAEKYLQELRLYQKKEDVIHHEGVIANSSQMLNVINLAQKIAPFNSTVLLLGESGVGKEVIANLIQKLSNRSDKPFIKVNCAAIPKELIESELFGYEKGAFTGADSRGRPGLFEQAHTGTIFLDEIGEMPLQLQGKLLRVLQELEVTRIGGRRTIKIDVRIISATNKDLESLVQRGEFREDLYYRLNIIPIKIPPLRERQEDIPLLANYFLDKANKKYNLNKQLTDDALLAMKAYSWPGNVREMQNLIERLVITTESDYIHSSHLPFSNPSFYESQPVQKTMKEVIQDIEREMIIKAISEYKTTRKAAKILGISQSALVKKMQRLGI</sequence>
<dbReference type="PANTHER" id="PTHR32071:SF57">
    <property type="entry name" value="C4-DICARBOXYLATE TRANSPORT TRANSCRIPTIONAL REGULATORY PROTEIN DCTD"/>
    <property type="match status" value="1"/>
</dbReference>
<dbReference type="SMART" id="SM00091">
    <property type="entry name" value="PAS"/>
    <property type="match status" value="1"/>
</dbReference>
<dbReference type="InterPro" id="IPR027417">
    <property type="entry name" value="P-loop_NTPase"/>
</dbReference>
<dbReference type="Proteomes" id="UP000023561">
    <property type="component" value="Unassembled WGS sequence"/>
</dbReference>
<keyword evidence="10" id="KW-1185">Reference proteome</keyword>
<dbReference type="PROSITE" id="PS00675">
    <property type="entry name" value="SIGMA54_INTERACT_1"/>
    <property type="match status" value="1"/>
</dbReference>
<dbReference type="InterPro" id="IPR035965">
    <property type="entry name" value="PAS-like_dom_sf"/>
</dbReference>
<dbReference type="Pfam" id="PF00158">
    <property type="entry name" value="Sigma54_activat"/>
    <property type="match status" value="1"/>
</dbReference>
<comment type="caution">
    <text evidence="9">The sequence shown here is derived from an EMBL/GenBank/DDBJ whole genome shotgun (WGS) entry which is preliminary data.</text>
</comment>
<feature type="coiled-coil region" evidence="5">
    <location>
        <begin position="27"/>
        <end position="54"/>
    </location>
</feature>
<name>A0A023DBX3_9BACL</name>
<evidence type="ECO:0000259" key="8">
    <source>
        <dbReference type="PROSITE" id="PS50113"/>
    </source>
</evidence>
<dbReference type="PANTHER" id="PTHR32071">
    <property type="entry name" value="TRANSCRIPTIONAL REGULATORY PROTEIN"/>
    <property type="match status" value="1"/>
</dbReference>
<dbReference type="Gene3D" id="1.10.8.60">
    <property type="match status" value="1"/>
</dbReference>
<feature type="coiled-coil region" evidence="5">
    <location>
        <begin position="156"/>
        <end position="183"/>
    </location>
</feature>
<dbReference type="Pfam" id="PF25601">
    <property type="entry name" value="AAA_lid_14"/>
    <property type="match status" value="1"/>
</dbReference>
<dbReference type="InterPro" id="IPR003593">
    <property type="entry name" value="AAA+_ATPase"/>
</dbReference>
<evidence type="ECO:0000256" key="1">
    <source>
        <dbReference type="ARBA" id="ARBA00022741"/>
    </source>
</evidence>